<protein>
    <recommendedName>
        <fullName evidence="2">AB hydrolase-1 domain-containing protein</fullName>
    </recommendedName>
</protein>
<gene>
    <name evidence="1" type="ORF">H257_07682</name>
</gene>
<proteinExistence type="predicted"/>
<accession>W4GIK3</accession>
<evidence type="ECO:0000313" key="1">
    <source>
        <dbReference type="EMBL" id="ETV78869.1"/>
    </source>
</evidence>
<evidence type="ECO:0008006" key="2">
    <source>
        <dbReference type="Google" id="ProtNLM"/>
    </source>
</evidence>
<dbReference type="STRING" id="112090.W4GIK3"/>
<dbReference type="EMBL" id="KI913129">
    <property type="protein sequence ID" value="ETV78869.1"/>
    <property type="molecule type" value="Genomic_DNA"/>
</dbReference>
<reference evidence="1" key="1">
    <citation type="submission" date="2013-12" db="EMBL/GenBank/DDBJ databases">
        <title>The Genome Sequence of Aphanomyces astaci APO3.</title>
        <authorList>
            <consortium name="The Broad Institute Genomics Platform"/>
            <person name="Russ C."/>
            <person name="Tyler B."/>
            <person name="van West P."/>
            <person name="Dieguez-Uribeondo J."/>
            <person name="Young S.K."/>
            <person name="Zeng Q."/>
            <person name="Gargeya S."/>
            <person name="Fitzgerald M."/>
            <person name="Abouelleil A."/>
            <person name="Alvarado L."/>
            <person name="Chapman S.B."/>
            <person name="Gainer-Dewar J."/>
            <person name="Goldberg J."/>
            <person name="Griggs A."/>
            <person name="Gujja S."/>
            <person name="Hansen M."/>
            <person name="Howarth C."/>
            <person name="Imamovic A."/>
            <person name="Ireland A."/>
            <person name="Larimer J."/>
            <person name="McCowan C."/>
            <person name="Murphy C."/>
            <person name="Pearson M."/>
            <person name="Poon T.W."/>
            <person name="Priest M."/>
            <person name="Roberts A."/>
            <person name="Saif S."/>
            <person name="Shea T."/>
            <person name="Sykes S."/>
            <person name="Wortman J."/>
            <person name="Nusbaum C."/>
            <person name="Birren B."/>
        </authorList>
    </citation>
    <scope>NUCLEOTIDE SEQUENCE [LARGE SCALE GENOMIC DNA]</scope>
    <source>
        <strain evidence="1">APO3</strain>
    </source>
</reference>
<dbReference type="OrthoDB" id="408373at2759"/>
<dbReference type="SUPFAM" id="SSF53474">
    <property type="entry name" value="alpha/beta-Hydrolases"/>
    <property type="match status" value="1"/>
</dbReference>
<dbReference type="Gene3D" id="3.40.50.1820">
    <property type="entry name" value="alpha/beta hydrolase"/>
    <property type="match status" value="1"/>
</dbReference>
<dbReference type="VEuPathDB" id="FungiDB:H257_07682"/>
<dbReference type="InterPro" id="IPR029058">
    <property type="entry name" value="AB_hydrolase_fold"/>
</dbReference>
<sequence>MPKSNVPPRPDDPSYNHQFATVNGIRMHYVDVGPRGMSPPSPIAHRPVDGLILVLVHGGPTCGMDGGYERRPLYNPDNCGFGDTESPLSPASYSRKNIATDYACFLDHLAIDRVVFIGRPRLGRRRGVAHVSVLPPPPPAVTKVPASVLDEDVADMLRVHILPFFRLMFGTPIVRDYGSLYDNMKHLPTLEFTAASSSSYP</sequence>
<dbReference type="GeneID" id="20809678"/>
<dbReference type="AlphaFoldDB" id="W4GIK3"/>
<dbReference type="RefSeq" id="XP_009831588.1">
    <property type="nucleotide sequence ID" value="XM_009833286.1"/>
</dbReference>
<organism evidence="1">
    <name type="scientific">Aphanomyces astaci</name>
    <name type="common">Crayfish plague agent</name>
    <dbReference type="NCBI Taxonomy" id="112090"/>
    <lineage>
        <taxon>Eukaryota</taxon>
        <taxon>Sar</taxon>
        <taxon>Stramenopiles</taxon>
        <taxon>Oomycota</taxon>
        <taxon>Saprolegniomycetes</taxon>
        <taxon>Saprolegniales</taxon>
        <taxon>Verrucalvaceae</taxon>
        <taxon>Aphanomyces</taxon>
    </lineage>
</organism>
<name>W4GIK3_APHAT</name>